<dbReference type="OrthoDB" id="1466422at2"/>
<dbReference type="Proteomes" id="UP000233535">
    <property type="component" value="Unassembled WGS sequence"/>
</dbReference>
<gene>
    <name evidence="1" type="ORF">BZG02_19280</name>
</gene>
<proteinExistence type="predicted"/>
<dbReference type="AlphaFoldDB" id="A0A2N3HQS8"/>
<dbReference type="RefSeq" id="WP_101263391.1">
    <property type="nucleotide sequence ID" value="NZ_MVDD01000026.1"/>
</dbReference>
<keyword evidence="2" id="KW-1185">Reference proteome</keyword>
<name>A0A2N3HQS8_9BACT</name>
<accession>A0A2N3HQS8</accession>
<comment type="caution">
    <text evidence="1">The sequence shown here is derived from an EMBL/GenBank/DDBJ whole genome shotgun (WGS) entry which is preliminary data.</text>
</comment>
<evidence type="ECO:0000313" key="2">
    <source>
        <dbReference type="Proteomes" id="UP000233535"/>
    </source>
</evidence>
<evidence type="ECO:0000313" key="1">
    <source>
        <dbReference type="EMBL" id="PKQ60408.1"/>
    </source>
</evidence>
<sequence>MKKVFQILLAIAIVALAYLSYQSIMKPIKFGKIKNQRYDRIIEQLKDIRKAEGAYKDVNGKYTGSFDTLISFIKTDSMPLIKSIGSLTDEQVEAGMTEKEAVNKGLITRDTIMISALDTVFGKKYPIENLRFVPFTQGKAQFKLGAGVFVTGSNVKVQVFEASVSNTDIFGDIMEEYREEILEENGNRIRLNKYPGLMVGSLEEANNNAGNWE</sequence>
<dbReference type="EMBL" id="MVDD01000026">
    <property type="protein sequence ID" value="PKQ60408.1"/>
    <property type="molecule type" value="Genomic_DNA"/>
</dbReference>
<reference evidence="1 2" key="1">
    <citation type="journal article" date="2017" name="Front. Microbiol.">
        <title>Labilibaculum manganireducens gen. nov., sp. nov. and Labilibaculum filiforme sp. nov., Novel Bacteroidetes Isolated from Subsurface Sediments of the Baltic Sea.</title>
        <authorList>
            <person name="Vandieken V."/>
            <person name="Marshall I.P."/>
            <person name="Niemann H."/>
            <person name="Engelen B."/>
            <person name="Cypionka H."/>
        </authorList>
    </citation>
    <scope>NUCLEOTIDE SEQUENCE [LARGE SCALE GENOMIC DNA]</scope>
    <source>
        <strain evidence="1 2">59.16B</strain>
    </source>
</reference>
<organism evidence="1 2">
    <name type="scientific">Labilibaculum filiforme</name>
    <dbReference type="NCBI Taxonomy" id="1940526"/>
    <lineage>
        <taxon>Bacteria</taxon>
        <taxon>Pseudomonadati</taxon>
        <taxon>Bacteroidota</taxon>
        <taxon>Bacteroidia</taxon>
        <taxon>Marinilabiliales</taxon>
        <taxon>Marinifilaceae</taxon>
        <taxon>Labilibaculum</taxon>
    </lineage>
</organism>
<protein>
    <submittedName>
        <fullName evidence="1">Uncharacterized protein</fullName>
    </submittedName>
</protein>